<dbReference type="EMBL" id="MK072525">
    <property type="protein sequence ID" value="AYV87024.1"/>
    <property type="molecule type" value="Genomic_DNA"/>
</dbReference>
<organism evidence="1">
    <name type="scientific">Sylvanvirus sp</name>
    <dbReference type="NCBI Taxonomy" id="2487774"/>
    <lineage>
        <taxon>Viruses</taxon>
    </lineage>
</organism>
<reference evidence="1" key="1">
    <citation type="submission" date="2018-10" db="EMBL/GenBank/DDBJ databases">
        <title>Hidden diversity of soil giant viruses.</title>
        <authorList>
            <person name="Schulz F."/>
            <person name="Alteio L."/>
            <person name="Goudeau D."/>
            <person name="Ryan E.M."/>
            <person name="Malmstrom R.R."/>
            <person name="Blanchard J."/>
            <person name="Woyke T."/>
        </authorList>
    </citation>
    <scope>NUCLEOTIDE SEQUENCE</scope>
    <source>
        <strain evidence="1">SYV1</strain>
    </source>
</reference>
<accession>A0A3G5AJP6</accession>
<protein>
    <submittedName>
        <fullName evidence="1">Uncharacterized protein</fullName>
    </submittedName>
</protein>
<gene>
    <name evidence="1" type="ORF">Sylvanvirus19_7</name>
</gene>
<evidence type="ECO:0000313" key="1">
    <source>
        <dbReference type="EMBL" id="AYV87024.1"/>
    </source>
</evidence>
<name>A0A3G5AJP6_9VIRU</name>
<sequence>MNGYTTNRQIDVDRFSWPITHSHKSTYVISLSFNMQYALQNI</sequence>
<proteinExistence type="predicted"/>